<feature type="transmembrane region" description="Helical" evidence="10">
    <location>
        <begin position="339"/>
        <end position="357"/>
    </location>
</feature>
<keyword evidence="6 10" id="KW-0472">Membrane</keyword>
<feature type="transmembrane region" description="Helical" evidence="10">
    <location>
        <begin position="283"/>
        <end position="304"/>
    </location>
</feature>
<evidence type="ECO:0000256" key="8">
    <source>
        <dbReference type="RuleBase" id="RU003857"/>
    </source>
</evidence>
<name>A0A9P3UNA7_LYOSH</name>
<protein>
    <submittedName>
        <fullName evidence="12">Ion channel</fullName>
    </submittedName>
</protein>
<accession>A0A9P3UNA7</accession>
<feature type="region of interest" description="Disordered" evidence="9">
    <location>
        <begin position="1"/>
        <end position="79"/>
    </location>
</feature>
<evidence type="ECO:0000256" key="6">
    <source>
        <dbReference type="ARBA" id="ARBA00023136"/>
    </source>
</evidence>
<dbReference type="Gene3D" id="1.10.287.70">
    <property type="match status" value="2"/>
</dbReference>
<dbReference type="AlphaFoldDB" id="A0A9P3UNA7"/>
<reference evidence="12" key="1">
    <citation type="submission" date="2022-07" db="EMBL/GenBank/DDBJ databases">
        <title>The genome of Lyophyllum shimeji provides insight into the initial evolution of ectomycorrhizal fungal genome.</title>
        <authorList>
            <person name="Kobayashi Y."/>
            <person name="Shibata T."/>
            <person name="Hirakawa H."/>
            <person name="Shigenobu S."/>
            <person name="Nishiyama T."/>
            <person name="Yamada A."/>
            <person name="Hasebe M."/>
            <person name="Kawaguchi M."/>
        </authorList>
    </citation>
    <scope>NUCLEOTIDE SEQUENCE</scope>
    <source>
        <strain evidence="12">AT787</strain>
    </source>
</reference>
<feature type="transmembrane region" description="Helical" evidence="10">
    <location>
        <begin position="638"/>
        <end position="655"/>
    </location>
</feature>
<feature type="region of interest" description="Disordered" evidence="9">
    <location>
        <begin position="714"/>
        <end position="752"/>
    </location>
</feature>
<evidence type="ECO:0000256" key="5">
    <source>
        <dbReference type="ARBA" id="ARBA00023065"/>
    </source>
</evidence>
<gene>
    <name evidence="12" type="primary">TOK1</name>
    <name evidence="12" type="ORF">LshimejAT787_0602940</name>
</gene>
<dbReference type="OrthoDB" id="297496at2759"/>
<dbReference type="GO" id="GO:0015271">
    <property type="term" value="F:outward rectifier potassium channel activity"/>
    <property type="evidence" value="ECO:0007669"/>
    <property type="project" value="TreeGrafter"/>
</dbReference>
<feature type="compositionally biased region" description="Basic and acidic residues" evidence="9">
    <location>
        <begin position="505"/>
        <end position="520"/>
    </location>
</feature>
<feature type="transmembrane region" description="Helical" evidence="10">
    <location>
        <begin position="207"/>
        <end position="229"/>
    </location>
</feature>
<evidence type="ECO:0000313" key="13">
    <source>
        <dbReference type="Proteomes" id="UP001063166"/>
    </source>
</evidence>
<evidence type="ECO:0000256" key="1">
    <source>
        <dbReference type="ARBA" id="ARBA00004141"/>
    </source>
</evidence>
<feature type="region of interest" description="Disordered" evidence="9">
    <location>
        <begin position="566"/>
        <end position="586"/>
    </location>
</feature>
<dbReference type="PANTHER" id="PTHR11003">
    <property type="entry name" value="POTASSIUM CHANNEL, SUBFAMILY K"/>
    <property type="match status" value="1"/>
</dbReference>
<feature type="transmembrane region" description="Helical" evidence="10">
    <location>
        <begin position="241"/>
        <end position="262"/>
    </location>
</feature>
<evidence type="ECO:0000256" key="7">
    <source>
        <dbReference type="ARBA" id="ARBA00023303"/>
    </source>
</evidence>
<organism evidence="12 13">
    <name type="scientific">Lyophyllum shimeji</name>
    <name type="common">Hon-shimeji</name>
    <name type="synonym">Tricholoma shimeji</name>
    <dbReference type="NCBI Taxonomy" id="47721"/>
    <lineage>
        <taxon>Eukaryota</taxon>
        <taxon>Fungi</taxon>
        <taxon>Dikarya</taxon>
        <taxon>Basidiomycota</taxon>
        <taxon>Agaricomycotina</taxon>
        <taxon>Agaricomycetes</taxon>
        <taxon>Agaricomycetidae</taxon>
        <taxon>Agaricales</taxon>
        <taxon>Tricholomatineae</taxon>
        <taxon>Lyophyllaceae</taxon>
        <taxon>Lyophyllum</taxon>
    </lineage>
</organism>
<feature type="region of interest" description="Disordered" evidence="9">
    <location>
        <begin position="493"/>
        <end position="526"/>
    </location>
</feature>
<feature type="transmembrane region" description="Helical" evidence="10">
    <location>
        <begin position="310"/>
        <end position="327"/>
    </location>
</feature>
<dbReference type="Pfam" id="PF07885">
    <property type="entry name" value="Ion_trans_2"/>
    <property type="match status" value="2"/>
</dbReference>
<keyword evidence="2 8" id="KW-0813">Transport</keyword>
<sequence length="898" mass="101203">MLRKNAVFQAFLAAGDKRKRRQTDPEKGEAQEPERTEDAARDEQGDRGPAEDQEAENEEELENEEEVIDELERERIPEPPRLGRKVRRLTDVSTISGLTGTSVSSMWSRVKSFLDPRTSDADLESYVPRYRYLPILAGVIIPFSILLEIGGLTEPWYIRTQGHTIVETRKNTPILEVGLGFSMASAVAANVCLIVRFMEKKIKAMTMLCVLFLTIHDAINIVTLIAFGVEHRANDGFTYGQAFWMTVFSTAVSSIVNITLIVDAFRTPDFPRAGSGLTRKQRTLAISVITLLSYIALGALIEVFLMDLSFINALYFIVVTIETIGFGEITPQTGGSRAFTCIYAVFGIVNLAVAVGLTRETVLEGVEVGYRKRAAAVRERRKRLHHERRVWARWRTSVEWRLRSKGQPVWVKGNPRPRRRPCVLIRLIDRLWPDVAEQGLFRELIQFKHVAGYGHYPHPRGMRLNVEALSWPELEAAAMEAGVPLRNLLPEGFRPKADRHHVGRKEKEKEKEEEQAHHVPEPGTVSPRIVPKELEELPPTHARLGGMVAILGNFAVALSRMAFSEGPAPGERPLREETTGRTHTPRRSIVEQYQTLRQTVETEERWAFYVRLILVFAVFFTFWMVGSAIFMATEKWKFGTAVYFCFMAFTTIGYGDVTPETPTGRAIFVFWALLGAGTVTILISILTDAWQSHYKSIARPDILGQAVKRYRQRTRTAVKHPPPTTPSAGGAGAPDTGTTYVDPASPTSPETIDDAVEHSQKRAEDYLNQLPEKVLKEAQKVKDDVQYLLEPEAMDPEKKAVPESLRQLMHEISGAERFGGRIKDEILRDSEARHELLAISIEKALQTIVDITEETIKAVKERDRMTQLHSTTRGFTETTHTSTQKQQQQEGSSEQQGE</sequence>
<evidence type="ECO:0000256" key="9">
    <source>
        <dbReference type="SAM" id="MobiDB-lite"/>
    </source>
</evidence>
<keyword evidence="13" id="KW-1185">Reference proteome</keyword>
<feature type="domain" description="Potassium channel" evidence="11">
    <location>
        <begin position="290"/>
        <end position="361"/>
    </location>
</feature>
<keyword evidence="4 10" id="KW-1133">Transmembrane helix</keyword>
<evidence type="ECO:0000256" key="3">
    <source>
        <dbReference type="ARBA" id="ARBA00022692"/>
    </source>
</evidence>
<evidence type="ECO:0000259" key="11">
    <source>
        <dbReference type="Pfam" id="PF07885"/>
    </source>
</evidence>
<dbReference type="InterPro" id="IPR013099">
    <property type="entry name" value="K_chnl_dom"/>
</dbReference>
<feature type="transmembrane region" description="Helical" evidence="10">
    <location>
        <begin position="667"/>
        <end position="686"/>
    </location>
</feature>
<dbReference type="SUPFAM" id="SSF81324">
    <property type="entry name" value="Voltage-gated potassium channels"/>
    <property type="match status" value="2"/>
</dbReference>
<dbReference type="GO" id="GO:0022841">
    <property type="term" value="F:potassium ion leak channel activity"/>
    <property type="evidence" value="ECO:0007669"/>
    <property type="project" value="TreeGrafter"/>
</dbReference>
<proteinExistence type="inferred from homology"/>
<evidence type="ECO:0000256" key="4">
    <source>
        <dbReference type="ARBA" id="ARBA00022989"/>
    </source>
</evidence>
<evidence type="ECO:0000313" key="12">
    <source>
        <dbReference type="EMBL" id="GLB39132.1"/>
    </source>
</evidence>
<feature type="compositionally biased region" description="Basic and acidic residues" evidence="9">
    <location>
        <begin position="22"/>
        <end position="50"/>
    </location>
</feature>
<evidence type="ECO:0000256" key="2">
    <source>
        <dbReference type="ARBA" id="ARBA00022448"/>
    </source>
</evidence>
<feature type="domain" description="Potassium channel" evidence="11">
    <location>
        <begin position="619"/>
        <end position="689"/>
    </location>
</feature>
<keyword evidence="3 8" id="KW-0812">Transmembrane</keyword>
<feature type="region of interest" description="Disordered" evidence="9">
    <location>
        <begin position="862"/>
        <end position="898"/>
    </location>
</feature>
<dbReference type="GO" id="GO:0005886">
    <property type="term" value="C:plasma membrane"/>
    <property type="evidence" value="ECO:0007669"/>
    <property type="project" value="TreeGrafter"/>
</dbReference>
<feature type="transmembrane region" description="Helical" evidence="10">
    <location>
        <begin position="173"/>
        <end position="195"/>
    </location>
</feature>
<comment type="caution">
    <text evidence="12">The sequence shown here is derived from an EMBL/GenBank/DDBJ whole genome shotgun (WGS) entry which is preliminary data.</text>
</comment>
<feature type="compositionally biased region" description="Low complexity" evidence="9">
    <location>
        <begin position="876"/>
        <end position="898"/>
    </location>
</feature>
<dbReference type="Proteomes" id="UP001063166">
    <property type="component" value="Unassembled WGS sequence"/>
</dbReference>
<comment type="subcellular location">
    <subcellularLocation>
        <location evidence="1">Membrane</location>
        <topology evidence="1">Multi-pass membrane protein</topology>
    </subcellularLocation>
</comment>
<dbReference type="PRINTS" id="PR01333">
    <property type="entry name" value="2POREKCHANEL"/>
</dbReference>
<keyword evidence="5 8" id="KW-0406">Ion transport</keyword>
<dbReference type="InterPro" id="IPR003280">
    <property type="entry name" value="2pore_dom_K_chnl"/>
</dbReference>
<evidence type="ECO:0000256" key="10">
    <source>
        <dbReference type="SAM" id="Phobius"/>
    </source>
</evidence>
<dbReference type="EMBL" id="BRPK01000006">
    <property type="protein sequence ID" value="GLB39132.1"/>
    <property type="molecule type" value="Genomic_DNA"/>
</dbReference>
<comment type="similarity">
    <text evidence="8">Belongs to the two pore domain potassium channel (TC 1.A.1.8) family.</text>
</comment>
<dbReference type="GO" id="GO:0030322">
    <property type="term" value="P:stabilization of membrane potential"/>
    <property type="evidence" value="ECO:0007669"/>
    <property type="project" value="TreeGrafter"/>
</dbReference>
<feature type="transmembrane region" description="Helical" evidence="10">
    <location>
        <begin position="606"/>
        <end position="626"/>
    </location>
</feature>
<feature type="compositionally biased region" description="Acidic residues" evidence="9">
    <location>
        <begin position="51"/>
        <end position="69"/>
    </location>
</feature>
<feature type="transmembrane region" description="Helical" evidence="10">
    <location>
        <begin position="132"/>
        <end position="153"/>
    </location>
</feature>
<dbReference type="PANTHER" id="PTHR11003:SF342">
    <property type="entry name" value="OUTWARD-RECTIFIER POTASSIUM CHANNEL TOK1"/>
    <property type="match status" value="1"/>
</dbReference>
<keyword evidence="7 8" id="KW-0407">Ion channel</keyword>